<dbReference type="RefSeq" id="WP_149816382.1">
    <property type="nucleotide sequence ID" value="NZ_VUOA01000016.1"/>
</dbReference>
<dbReference type="OrthoDB" id="5597599at2"/>
<dbReference type="InterPro" id="IPR022025">
    <property type="entry name" value="Amidoligase_2"/>
</dbReference>
<dbReference type="Proteomes" id="UP000323142">
    <property type="component" value="Unassembled WGS sequence"/>
</dbReference>
<accession>A0A5B2VHT4</accession>
<evidence type="ECO:0000313" key="2">
    <source>
        <dbReference type="Proteomes" id="UP000323142"/>
    </source>
</evidence>
<proteinExistence type="predicted"/>
<organism evidence="1 2">
    <name type="scientific">Salinarimonas soli</name>
    <dbReference type="NCBI Taxonomy" id="1638099"/>
    <lineage>
        <taxon>Bacteria</taxon>
        <taxon>Pseudomonadati</taxon>
        <taxon>Pseudomonadota</taxon>
        <taxon>Alphaproteobacteria</taxon>
        <taxon>Hyphomicrobiales</taxon>
        <taxon>Salinarimonadaceae</taxon>
        <taxon>Salinarimonas</taxon>
    </lineage>
</organism>
<reference evidence="1 2" key="1">
    <citation type="submission" date="2019-09" db="EMBL/GenBank/DDBJ databases">
        <title>Salinarimonas rosea gen. nov., sp. nov., a new member of the a-2 subgroup of the Proteobacteria.</title>
        <authorList>
            <person name="Liu J."/>
        </authorList>
    </citation>
    <scope>NUCLEOTIDE SEQUENCE [LARGE SCALE GENOMIC DNA]</scope>
    <source>
        <strain evidence="1 2">BN140002</strain>
    </source>
</reference>
<evidence type="ECO:0000313" key="1">
    <source>
        <dbReference type="EMBL" id="KAA2238050.1"/>
    </source>
</evidence>
<dbReference type="AlphaFoldDB" id="A0A5B2VHT4"/>
<sequence>MDTFPDDLTPPLPFTQDGAPRRVGVEMEFLGPSARQAAEALARDIGGTADEEDAHAYKVRASRFGDISIDLDLRYVHPQRHPGLGYGLGRGRGVRLTPGGAAWFGTLVSPIVPREMITAPLPLARLPELDDAVESLRRAGARGQGRVFFDALSMHFNVEPPRLDAETVTSFLKAFLLLEGRFRREVSRGENRLAGVLPDAYPEAYMRRVLAPDYWPDLTTLAADYLAANPSRKRALDLLPLFTFLDEAQVRAVLPREKIGPRPVFHYRLPLAFPGEAGWSILPDWRRWLAVERLAADRETLTAPARA</sequence>
<name>A0A5B2VHT4_9HYPH</name>
<evidence type="ECO:0008006" key="3">
    <source>
        <dbReference type="Google" id="ProtNLM"/>
    </source>
</evidence>
<dbReference type="Pfam" id="PF12224">
    <property type="entry name" value="Amidoligase_2"/>
    <property type="match status" value="1"/>
</dbReference>
<dbReference type="EMBL" id="VUOA01000016">
    <property type="protein sequence ID" value="KAA2238050.1"/>
    <property type="molecule type" value="Genomic_DNA"/>
</dbReference>
<keyword evidence="2" id="KW-1185">Reference proteome</keyword>
<reference evidence="1 2" key="2">
    <citation type="submission" date="2019-09" db="EMBL/GenBank/DDBJ databases">
        <authorList>
            <person name="Jin C."/>
        </authorList>
    </citation>
    <scope>NUCLEOTIDE SEQUENCE [LARGE SCALE GENOMIC DNA]</scope>
    <source>
        <strain evidence="1 2">BN140002</strain>
    </source>
</reference>
<gene>
    <name evidence="1" type="ORF">F0L46_07205</name>
</gene>
<comment type="caution">
    <text evidence="1">The sequence shown here is derived from an EMBL/GenBank/DDBJ whole genome shotgun (WGS) entry which is preliminary data.</text>
</comment>
<protein>
    <recommendedName>
        <fullName evidence="3">Amidoligase enzyme</fullName>
    </recommendedName>
</protein>